<dbReference type="AlphaFoldDB" id="A0A829YG67"/>
<dbReference type="RefSeq" id="WP_161813259.1">
    <property type="nucleotide sequence ID" value="NZ_BLJN01000003.1"/>
</dbReference>
<proteinExistence type="predicted"/>
<keyword evidence="3" id="KW-1185">Reference proteome</keyword>
<reference evidence="3" key="1">
    <citation type="submission" date="2020-01" db="EMBL/GenBank/DDBJ databases">
        <title>'Steroidobacter agaridevorans' sp. nov., agar-degrading bacteria isolated from rhizosphere soils.</title>
        <authorList>
            <person name="Ikenaga M."/>
            <person name="Kataoka M."/>
            <person name="Murouchi A."/>
            <person name="Katsuragi S."/>
            <person name="Sakai M."/>
        </authorList>
    </citation>
    <scope>NUCLEOTIDE SEQUENCE [LARGE SCALE GENOMIC DNA]</scope>
    <source>
        <strain evidence="3">YU21-B</strain>
    </source>
</reference>
<gene>
    <name evidence="2" type="ORF">GCM10011487_36420</name>
</gene>
<protein>
    <recommendedName>
        <fullName evidence="1">Microcin J25-processing protein McjB C-terminal domain-containing protein</fullName>
    </recommendedName>
</protein>
<evidence type="ECO:0000313" key="3">
    <source>
        <dbReference type="Proteomes" id="UP000445000"/>
    </source>
</evidence>
<dbReference type="Proteomes" id="UP000445000">
    <property type="component" value="Unassembled WGS sequence"/>
</dbReference>
<dbReference type="InterPro" id="IPR053521">
    <property type="entry name" value="McjB-like"/>
</dbReference>
<feature type="domain" description="Microcin J25-processing protein McjB C-terminal" evidence="1">
    <location>
        <begin position="117"/>
        <end position="228"/>
    </location>
</feature>
<sequence>MAEYFLPPHVHFCSRGDDLVFLDLKQDDYMLINGATAAALRALAPSGRLDESRPEAADALQELLAGGLLVTDPRQGKSIRPTQAEVAMEPLIDPESVPRVRLRVSHFYKFIAACTTAAARLRWQRIEHTVKAVELRKARYNSNGTFDIDAARELTAVFQTLRTLFPRDYLCLFDSLALLEFLARYRIFPTWMFAVRLEPWNAHCWVQQGQFIFNEDVETAAGFTPIMTV</sequence>
<organism evidence="2 3">
    <name type="scientific">Steroidobacter agaridevorans</name>
    <dbReference type="NCBI Taxonomy" id="2695856"/>
    <lineage>
        <taxon>Bacteria</taxon>
        <taxon>Pseudomonadati</taxon>
        <taxon>Pseudomonadota</taxon>
        <taxon>Gammaproteobacteria</taxon>
        <taxon>Steroidobacterales</taxon>
        <taxon>Steroidobacteraceae</taxon>
        <taxon>Steroidobacter</taxon>
    </lineage>
</organism>
<evidence type="ECO:0000259" key="1">
    <source>
        <dbReference type="Pfam" id="PF13471"/>
    </source>
</evidence>
<dbReference type="NCBIfam" id="NF033537">
    <property type="entry name" value="lasso_biosyn_B2"/>
    <property type="match status" value="1"/>
</dbReference>
<dbReference type="InterPro" id="IPR032708">
    <property type="entry name" value="McjB_C"/>
</dbReference>
<name>A0A829YG67_9GAMM</name>
<evidence type="ECO:0000313" key="2">
    <source>
        <dbReference type="EMBL" id="GFE81642.1"/>
    </source>
</evidence>
<dbReference type="EMBL" id="BLJN01000003">
    <property type="protein sequence ID" value="GFE81642.1"/>
    <property type="molecule type" value="Genomic_DNA"/>
</dbReference>
<dbReference type="Pfam" id="PF13471">
    <property type="entry name" value="Transglut_core3"/>
    <property type="match status" value="1"/>
</dbReference>
<accession>A0A829YG67</accession>
<comment type="caution">
    <text evidence="2">The sequence shown here is derived from an EMBL/GenBank/DDBJ whole genome shotgun (WGS) entry which is preliminary data.</text>
</comment>